<name>A0A7S4C677_CHRCT</name>
<keyword evidence="5 9" id="KW-0067">ATP-binding</keyword>
<dbReference type="Gene3D" id="1.10.560.10">
    <property type="entry name" value="GroEL-like equatorial domain"/>
    <property type="match status" value="1"/>
</dbReference>
<dbReference type="InterPro" id="IPR027413">
    <property type="entry name" value="GROEL-like_equatorial_sf"/>
</dbReference>
<evidence type="ECO:0000256" key="3">
    <source>
        <dbReference type="ARBA" id="ARBA00022490"/>
    </source>
</evidence>
<dbReference type="NCBIfam" id="NF041082">
    <property type="entry name" value="thermosome_alpha"/>
    <property type="match status" value="1"/>
</dbReference>
<dbReference type="InterPro" id="IPR027410">
    <property type="entry name" value="TCP-1-like_intermed_sf"/>
</dbReference>
<comment type="subcellular location">
    <subcellularLocation>
        <location evidence="1">Cytoplasm</location>
    </subcellularLocation>
</comment>
<dbReference type="InterPro" id="IPR002194">
    <property type="entry name" value="Chaperonin_TCP-1_CS"/>
</dbReference>
<evidence type="ECO:0000256" key="6">
    <source>
        <dbReference type="ARBA" id="ARBA00023186"/>
    </source>
</evidence>
<evidence type="ECO:0000256" key="8">
    <source>
        <dbReference type="ARBA" id="ARBA00033325"/>
    </source>
</evidence>
<evidence type="ECO:0000256" key="2">
    <source>
        <dbReference type="ARBA" id="ARBA00008020"/>
    </source>
</evidence>
<dbReference type="SUPFAM" id="SSF54849">
    <property type="entry name" value="GroEL-intermediate domain like"/>
    <property type="match status" value="1"/>
</dbReference>
<gene>
    <name evidence="10" type="ORF">PCAR00345_LOCUS40811</name>
</gene>
<evidence type="ECO:0000256" key="9">
    <source>
        <dbReference type="RuleBase" id="RU004187"/>
    </source>
</evidence>
<dbReference type="InterPro" id="IPR017998">
    <property type="entry name" value="Chaperone_TCP-1"/>
</dbReference>
<reference evidence="10" key="1">
    <citation type="submission" date="2021-01" db="EMBL/GenBank/DDBJ databases">
        <authorList>
            <person name="Corre E."/>
            <person name="Pelletier E."/>
            <person name="Niang G."/>
            <person name="Scheremetjew M."/>
            <person name="Finn R."/>
            <person name="Kale V."/>
            <person name="Holt S."/>
            <person name="Cochrane G."/>
            <person name="Meng A."/>
            <person name="Brown T."/>
            <person name="Cohen L."/>
        </authorList>
    </citation>
    <scope>NUCLEOTIDE SEQUENCE</scope>
    <source>
        <strain evidence="10">CCMP645</strain>
    </source>
</reference>
<dbReference type="FunFam" id="1.10.560.10:FF:000053">
    <property type="entry name" value="T-complex protein 1 subunit delta"/>
    <property type="match status" value="1"/>
</dbReference>
<evidence type="ECO:0000256" key="5">
    <source>
        <dbReference type="ARBA" id="ARBA00022840"/>
    </source>
</evidence>
<dbReference type="InterPro" id="IPR027409">
    <property type="entry name" value="GroEL-like_apical_dom_sf"/>
</dbReference>
<keyword evidence="3" id="KW-0963">Cytoplasm</keyword>
<organism evidence="10">
    <name type="scientific">Chrysotila carterae</name>
    <name type="common">Marine alga</name>
    <name type="synonym">Syracosphaera carterae</name>
    <dbReference type="NCBI Taxonomy" id="13221"/>
    <lineage>
        <taxon>Eukaryota</taxon>
        <taxon>Haptista</taxon>
        <taxon>Haptophyta</taxon>
        <taxon>Prymnesiophyceae</taxon>
        <taxon>Isochrysidales</taxon>
        <taxon>Isochrysidaceae</taxon>
        <taxon>Chrysotila</taxon>
    </lineage>
</organism>
<protein>
    <recommendedName>
        <fullName evidence="7">T-complex protein 1 subunit epsilon</fullName>
    </recommendedName>
    <alternativeName>
        <fullName evidence="8">CCT-epsilon</fullName>
    </alternativeName>
</protein>
<evidence type="ECO:0000256" key="4">
    <source>
        <dbReference type="ARBA" id="ARBA00022741"/>
    </source>
</evidence>
<keyword evidence="4 9" id="KW-0547">Nucleotide-binding</keyword>
<dbReference type="CDD" id="cd03339">
    <property type="entry name" value="TCP1_epsilon"/>
    <property type="match status" value="1"/>
</dbReference>
<dbReference type="NCBIfam" id="TIGR02343">
    <property type="entry name" value="chap_CCT_epsi"/>
    <property type="match status" value="1"/>
</dbReference>
<dbReference type="InterPro" id="IPR053374">
    <property type="entry name" value="TCP-1_chaperonin"/>
</dbReference>
<dbReference type="PROSITE" id="PS00995">
    <property type="entry name" value="TCP1_3"/>
    <property type="match status" value="1"/>
</dbReference>
<dbReference type="GO" id="GO:0005832">
    <property type="term" value="C:chaperonin-containing T-complex"/>
    <property type="evidence" value="ECO:0007669"/>
    <property type="project" value="UniProtKB-ARBA"/>
</dbReference>
<dbReference type="AlphaFoldDB" id="A0A7S4C677"/>
<evidence type="ECO:0000256" key="1">
    <source>
        <dbReference type="ARBA" id="ARBA00004496"/>
    </source>
</evidence>
<dbReference type="Pfam" id="PF00118">
    <property type="entry name" value="Cpn60_TCP1"/>
    <property type="match status" value="1"/>
</dbReference>
<dbReference type="GO" id="GO:0140662">
    <property type="term" value="F:ATP-dependent protein folding chaperone"/>
    <property type="evidence" value="ECO:0007669"/>
    <property type="project" value="InterPro"/>
</dbReference>
<dbReference type="GO" id="GO:0005524">
    <property type="term" value="F:ATP binding"/>
    <property type="evidence" value="ECO:0007669"/>
    <property type="project" value="UniProtKB-KW"/>
</dbReference>
<dbReference type="FunFam" id="1.10.560.10:FF:000049">
    <property type="entry name" value="T-complex protein 1 subunitTheta, putative"/>
    <property type="match status" value="1"/>
</dbReference>
<proteinExistence type="inferred from homology"/>
<dbReference type="EMBL" id="HBIZ01066578">
    <property type="protein sequence ID" value="CAE0788103.1"/>
    <property type="molecule type" value="Transcribed_RNA"/>
</dbReference>
<dbReference type="InterPro" id="IPR002423">
    <property type="entry name" value="Cpn60/GroEL/TCP-1"/>
</dbReference>
<dbReference type="InterPro" id="IPR054827">
    <property type="entry name" value="thermosome_alpha"/>
</dbReference>
<dbReference type="SUPFAM" id="SSF48592">
    <property type="entry name" value="GroEL equatorial domain-like"/>
    <property type="match status" value="1"/>
</dbReference>
<comment type="similarity">
    <text evidence="2 9">Belongs to the TCP-1 chaperonin family.</text>
</comment>
<dbReference type="Gene3D" id="3.30.260.10">
    <property type="entry name" value="TCP-1-like chaperonin intermediate domain"/>
    <property type="match status" value="1"/>
</dbReference>
<accession>A0A7S4C677</accession>
<dbReference type="GO" id="GO:0051082">
    <property type="term" value="F:unfolded protein binding"/>
    <property type="evidence" value="ECO:0007669"/>
    <property type="project" value="InterPro"/>
</dbReference>
<dbReference type="PROSITE" id="PS00751">
    <property type="entry name" value="TCP1_2"/>
    <property type="match status" value="1"/>
</dbReference>
<dbReference type="NCBIfam" id="NF041083">
    <property type="entry name" value="thermosome_beta"/>
    <property type="match status" value="1"/>
</dbReference>
<dbReference type="GO" id="GO:0016887">
    <property type="term" value="F:ATP hydrolysis activity"/>
    <property type="evidence" value="ECO:0007669"/>
    <property type="project" value="InterPro"/>
</dbReference>
<evidence type="ECO:0000256" key="7">
    <source>
        <dbReference type="ARBA" id="ARBA00024086"/>
    </source>
</evidence>
<evidence type="ECO:0000313" key="10">
    <source>
        <dbReference type="EMBL" id="CAE0788103.1"/>
    </source>
</evidence>
<dbReference type="InterPro" id="IPR012718">
    <property type="entry name" value="Chap_CCT_epsi"/>
</dbReference>
<dbReference type="Gene3D" id="3.50.7.10">
    <property type="entry name" value="GroEL"/>
    <property type="match status" value="1"/>
</dbReference>
<dbReference type="PROSITE" id="PS00750">
    <property type="entry name" value="TCP1_1"/>
    <property type="match status" value="1"/>
</dbReference>
<dbReference type="PRINTS" id="PR00304">
    <property type="entry name" value="TCOMPLEXTCP1"/>
</dbReference>
<dbReference type="SUPFAM" id="SSF52029">
    <property type="entry name" value="GroEL apical domain-like"/>
    <property type="match status" value="1"/>
</dbReference>
<dbReference type="FunFam" id="3.50.7.10:FF:000003">
    <property type="entry name" value="T-complex protein 1 subunit epsilon"/>
    <property type="match status" value="1"/>
</dbReference>
<keyword evidence="6 9" id="KW-0143">Chaperone</keyword>
<sequence>MSLAFDEYGRPFIIIKEGAKKGRLQGLAAQKANIMAAKAVCNILKTSLGPKGMDKMLQSPDGDVCITNDGATILEQMKVENQIGKLLVELSKSQDDEIGDGTTGVVVLAGALLEKAEALLDRGIHPMRIAEGFDRACEVAVERLAEISDTFEHSLESKEALIGVAMTTLSSKIVNRSHRPMAEVAVDAVLSVADMKRRDVNLDLIKMDGKVGGRLEDTKLVRGIVIDKDMSHPQMRKDITDAKICVLTCPFEPPKPKTKHKLELETVQAYTDMQAAEKEYFLDMIRKVKACGANLVVCQWGFDDEANHLLMQNDLPAIRWVGGVELELIAIACNARIVPRFSELSPEKLGTAGHVHEEAFGTTKDRMTVIEDCPNSRAVTVFVRGGNKMIVDEAKRSLHDAICVVRNLIRDSRIVYGGGAAEIACALKVSDEADKVGTIEQYAMRAFADALEQTPCALAENSGLNSIETVAAVKSAQAAEGKPFLGIDCLQKGTNDMKEQRVFETLIGKQQQLMLATQVVRMILKIDDVIQPGQFE</sequence>
<dbReference type="PANTHER" id="PTHR11353">
    <property type="entry name" value="CHAPERONIN"/>
    <property type="match status" value="1"/>
</dbReference>